<evidence type="ECO:0000259" key="4">
    <source>
        <dbReference type="PROSITE" id="PS50987"/>
    </source>
</evidence>
<dbReference type="Proteomes" id="UP001233164">
    <property type="component" value="Unassembled WGS sequence"/>
</dbReference>
<keyword evidence="1" id="KW-0805">Transcription regulation</keyword>
<organism evidence="5 6">
    <name type="scientific">Rhodococcus indonesiensis</name>
    <dbReference type="NCBI Taxonomy" id="3055869"/>
    <lineage>
        <taxon>Bacteria</taxon>
        <taxon>Bacillati</taxon>
        <taxon>Actinomycetota</taxon>
        <taxon>Actinomycetes</taxon>
        <taxon>Mycobacteriales</taxon>
        <taxon>Nocardiaceae</taxon>
        <taxon>Rhodococcus</taxon>
    </lineage>
</organism>
<gene>
    <name evidence="5" type="ORF">QT969_13755</name>
</gene>
<dbReference type="SUPFAM" id="SSF46785">
    <property type="entry name" value="Winged helix' DNA-binding domain"/>
    <property type="match status" value="1"/>
</dbReference>
<evidence type="ECO:0000256" key="1">
    <source>
        <dbReference type="ARBA" id="ARBA00023015"/>
    </source>
</evidence>
<dbReference type="Gene3D" id="1.10.10.10">
    <property type="entry name" value="Winged helix-like DNA-binding domain superfamily/Winged helix DNA-binding domain"/>
    <property type="match status" value="1"/>
</dbReference>
<comment type="caution">
    <text evidence="5">The sequence shown here is derived from an EMBL/GenBank/DDBJ whole genome shotgun (WGS) entry which is preliminary data.</text>
</comment>
<dbReference type="NCBIfam" id="NF033788">
    <property type="entry name" value="HTH_metalloreg"/>
    <property type="match status" value="1"/>
</dbReference>
<dbReference type="InterPro" id="IPR011991">
    <property type="entry name" value="ArsR-like_HTH"/>
</dbReference>
<protein>
    <submittedName>
        <fullName evidence="5">Metalloregulator ArsR/SmtB family transcription factor</fullName>
    </submittedName>
</protein>
<dbReference type="RefSeq" id="WP_289379383.1">
    <property type="nucleotide sequence ID" value="NZ_JAUBOF010000044.1"/>
</dbReference>
<dbReference type="EMBL" id="JAUBOF010000044">
    <property type="protein sequence ID" value="MDM7489345.1"/>
    <property type="molecule type" value="Genomic_DNA"/>
</dbReference>
<dbReference type="SMART" id="SM00418">
    <property type="entry name" value="HTH_ARSR"/>
    <property type="match status" value="1"/>
</dbReference>
<dbReference type="InterPro" id="IPR001845">
    <property type="entry name" value="HTH_ArsR_DNA-bd_dom"/>
</dbReference>
<dbReference type="PANTHER" id="PTHR33154">
    <property type="entry name" value="TRANSCRIPTIONAL REGULATOR, ARSR FAMILY"/>
    <property type="match status" value="1"/>
</dbReference>
<keyword evidence="6" id="KW-1185">Reference proteome</keyword>
<evidence type="ECO:0000256" key="2">
    <source>
        <dbReference type="ARBA" id="ARBA00023125"/>
    </source>
</evidence>
<evidence type="ECO:0000313" key="6">
    <source>
        <dbReference type="Proteomes" id="UP001233164"/>
    </source>
</evidence>
<dbReference type="PRINTS" id="PR00778">
    <property type="entry name" value="HTHARSR"/>
</dbReference>
<dbReference type="Pfam" id="PF12840">
    <property type="entry name" value="HTH_20"/>
    <property type="match status" value="1"/>
</dbReference>
<keyword evidence="3" id="KW-0804">Transcription</keyword>
<dbReference type="InterPro" id="IPR036388">
    <property type="entry name" value="WH-like_DNA-bd_sf"/>
</dbReference>
<evidence type="ECO:0000256" key="3">
    <source>
        <dbReference type="ARBA" id="ARBA00023163"/>
    </source>
</evidence>
<dbReference type="CDD" id="cd00090">
    <property type="entry name" value="HTH_ARSR"/>
    <property type="match status" value="1"/>
</dbReference>
<feature type="domain" description="HTH arsR-type" evidence="4">
    <location>
        <begin position="3"/>
        <end position="98"/>
    </location>
</feature>
<evidence type="ECO:0000313" key="5">
    <source>
        <dbReference type="EMBL" id="MDM7489345.1"/>
    </source>
</evidence>
<reference evidence="5 6" key="1">
    <citation type="submission" date="2023-06" db="EMBL/GenBank/DDBJ databases">
        <title>Rhodococcus indonesiensis sp. nov a new member of the Rhodococcus ruber lineage isolated from a sediment of neutral hot spring.</title>
        <authorList>
            <person name="Kusuma A.B."/>
            <person name="Fenylestari G."/>
            <person name="Ammar F."/>
            <person name="Nouioui I."/>
            <person name="Goodfellow M."/>
        </authorList>
    </citation>
    <scope>NUCLEOTIDE SEQUENCE [LARGE SCALE GENOMIC DNA]</scope>
    <source>
        <strain evidence="5 6">CSLK01-03</strain>
    </source>
</reference>
<sequence length="125" mass="13810">MERTVHSEEPLVQVFQALGDENRWKILTAVAAAGELPCRDLESILPVSKATISYHARLLTQAGLITVRKQGRSSFYTLDAETMRHVLATLTRLRPDSAADPGAGRRTRTPVRSTLPDEAIALTTW</sequence>
<proteinExistence type="predicted"/>
<dbReference type="InterPro" id="IPR036390">
    <property type="entry name" value="WH_DNA-bd_sf"/>
</dbReference>
<keyword evidence="2" id="KW-0238">DNA-binding</keyword>
<dbReference type="InterPro" id="IPR051081">
    <property type="entry name" value="HTH_MetalResp_TranReg"/>
</dbReference>
<dbReference type="PANTHER" id="PTHR33154:SF33">
    <property type="entry name" value="TRANSCRIPTIONAL REPRESSOR SDPR"/>
    <property type="match status" value="1"/>
</dbReference>
<accession>A0ABT7RNX7</accession>
<name>A0ABT7RNX7_9NOCA</name>
<dbReference type="PROSITE" id="PS50987">
    <property type="entry name" value="HTH_ARSR_2"/>
    <property type="match status" value="1"/>
</dbReference>